<dbReference type="Pfam" id="PF16317">
    <property type="entry name" value="Glyco_hydro_99"/>
    <property type="match status" value="1"/>
</dbReference>
<organism evidence="9 10">
    <name type="scientific">Allonocardiopsis opalescens</name>
    <dbReference type="NCBI Taxonomy" id="1144618"/>
    <lineage>
        <taxon>Bacteria</taxon>
        <taxon>Bacillati</taxon>
        <taxon>Actinomycetota</taxon>
        <taxon>Actinomycetes</taxon>
        <taxon>Streptosporangiales</taxon>
        <taxon>Allonocardiopsis</taxon>
    </lineage>
</organism>
<accession>A0A2T0Q1Y1</accession>
<reference evidence="9 10" key="1">
    <citation type="submission" date="2018-03" db="EMBL/GenBank/DDBJ databases">
        <title>Genomic Encyclopedia of Archaeal and Bacterial Type Strains, Phase II (KMG-II): from individual species to whole genera.</title>
        <authorList>
            <person name="Goeker M."/>
        </authorList>
    </citation>
    <scope>NUCLEOTIDE SEQUENCE [LARGE SCALE GENOMIC DNA]</scope>
    <source>
        <strain evidence="9 10">DSM 45601</strain>
    </source>
</reference>
<evidence type="ECO:0000256" key="1">
    <source>
        <dbReference type="ARBA" id="ARBA00004323"/>
    </source>
</evidence>
<proteinExistence type="predicted"/>
<dbReference type="PANTHER" id="PTHR13572">
    <property type="entry name" value="ENDO-ALPHA-1,2-MANNOSIDASE"/>
    <property type="match status" value="1"/>
</dbReference>
<evidence type="ECO:0000256" key="2">
    <source>
        <dbReference type="ARBA" id="ARBA00022692"/>
    </source>
</evidence>
<protein>
    <submittedName>
        <fullName evidence="9">Glycosyl hydrolase family 99</fullName>
    </submittedName>
</protein>
<keyword evidence="3 9" id="KW-0378">Hydrolase</keyword>
<dbReference type="EMBL" id="PVZC01000005">
    <property type="protein sequence ID" value="PRX97803.1"/>
    <property type="molecule type" value="Genomic_DNA"/>
</dbReference>
<evidence type="ECO:0000256" key="5">
    <source>
        <dbReference type="ARBA" id="ARBA00022989"/>
    </source>
</evidence>
<feature type="chain" id="PRO_5039100435" evidence="8">
    <location>
        <begin position="24"/>
        <end position="367"/>
    </location>
</feature>
<dbReference type="Gene3D" id="3.20.20.80">
    <property type="entry name" value="Glycosidases"/>
    <property type="match status" value="1"/>
</dbReference>
<evidence type="ECO:0000313" key="10">
    <source>
        <dbReference type="Proteomes" id="UP000237846"/>
    </source>
</evidence>
<keyword evidence="8" id="KW-0732">Signal</keyword>
<comment type="caution">
    <text evidence="9">The sequence shown here is derived from an EMBL/GenBank/DDBJ whole genome shotgun (WGS) entry which is preliminary data.</text>
</comment>
<keyword evidence="2" id="KW-0812">Transmembrane</keyword>
<dbReference type="PANTHER" id="PTHR13572:SF4">
    <property type="entry name" value="RE57134P"/>
    <property type="match status" value="1"/>
</dbReference>
<dbReference type="CDD" id="cd11574">
    <property type="entry name" value="GH99"/>
    <property type="match status" value="1"/>
</dbReference>
<name>A0A2T0Q1Y1_9ACTN</name>
<dbReference type="PROSITE" id="PS51318">
    <property type="entry name" value="TAT"/>
    <property type="match status" value="1"/>
</dbReference>
<keyword evidence="7" id="KW-0472">Membrane</keyword>
<evidence type="ECO:0000256" key="6">
    <source>
        <dbReference type="ARBA" id="ARBA00023034"/>
    </source>
</evidence>
<evidence type="ECO:0000313" key="9">
    <source>
        <dbReference type="EMBL" id="PRX97803.1"/>
    </source>
</evidence>
<keyword evidence="5" id="KW-1133">Transmembrane helix</keyword>
<feature type="signal peptide" evidence="8">
    <location>
        <begin position="1"/>
        <end position="23"/>
    </location>
</feature>
<sequence length="367" mass="39752">MSTRRSFLAGSAGLLGAAALGGAAFLRPAPALGDAVRPAAPLSRNVHAFYYSWYANPQVTGEWLHWQQGGFTPPADIGSDFYPVLGAYDSGDFAGAVARHMAWLSQAGIGVICYSWWGRGDHTDRVAPGVLDAAQAHGIQVNWHLEPHAGRTSARAVIEDIAYIEETYGSHPAFYRAADLGNRGAYYVFQSLFIADWSPIAALRDEVIIMSQTTDVSRSQDFGGMYTYDAIAAAAGNPEWEGAGEWCAANGRVWAPSVGPGYIDDRAVPGNTTPTVDRENGAVYDRCWEYALREDMGGPPTWVSVTSFNEWHEGSQLEPATASPPGSAPYLDYEGAYGRTGTGAETAYLDRTAYWVERYEAVRAARR</sequence>
<evidence type="ECO:0000256" key="3">
    <source>
        <dbReference type="ARBA" id="ARBA00022801"/>
    </source>
</evidence>
<dbReference type="AlphaFoldDB" id="A0A2T0Q1Y1"/>
<dbReference type="OrthoDB" id="9816308at2"/>
<gene>
    <name evidence="9" type="ORF">CLV72_105153</name>
</gene>
<keyword evidence="10" id="KW-1185">Reference proteome</keyword>
<dbReference type="RefSeq" id="WP_106247464.1">
    <property type="nucleotide sequence ID" value="NZ_PVZC01000005.1"/>
</dbReference>
<dbReference type="GO" id="GO:0004559">
    <property type="term" value="F:alpha-mannosidase activity"/>
    <property type="evidence" value="ECO:0007669"/>
    <property type="project" value="TreeGrafter"/>
</dbReference>
<keyword evidence="4" id="KW-0735">Signal-anchor</keyword>
<evidence type="ECO:0000256" key="8">
    <source>
        <dbReference type="SAM" id="SignalP"/>
    </source>
</evidence>
<dbReference type="Proteomes" id="UP000237846">
    <property type="component" value="Unassembled WGS sequence"/>
</dbReference>
<comment type="subcellular location">
    <subcellularLocation>
        <location evidence="1">Golgi apparatus membrane</location>
        <topology evidence="1">Single-pass type II membrane protein</topology>
    </subcellularLocation>
</comment>
<evidence type="ECO:0000256" key="4">
    <source>
        <dbReference type="ARBA" id="ARBA00022968"/>
    </source>
</evidence>
<dbReference type="InterPro" id="IPR026071">
    <property type="entry name" value="Glyco_Hydrolase_99"/>
</dbReference>
<keyword evidence="6" id="KW-0333">Golgi apparatus</keyword>
<evidence type="ECO:0000256" key="7">
    <source>
        <dbReference type="ARBA" id="ARBA00023136"/>
    </source>
</evidence>
<dbReference type="InterPro" id="IPR006311">
    <property type="entry name" value="TAT_signal"/>
</dbReference>